<dbReference type="CDD" id="cd10567">
    <property type="entry name" value="SWIB-MDM2_like"/>
    <property type="match status" value="1"/>
</dbReference>
<dbReference type="InterPro" id="IPR036885">
    <property type="entry name" value="SWIB_MDM2_dom_sf"/>
</dbReference>
<evidence type="ECO:0000259" key="1">
    <source>
        <dbReference type="PROSITE" id="PS51925"/>
    </source>
</evidence>
<organism evidence="2 3">
    <name type="scientific">Tripterygium wilfordii</name>
    <name type="common">Thunder God vine</name>
    <dbReference type="NCBI Taxonomy" id="458696"/>
    <lineage>
        <taxon>Eukaryota</taxon>
        <taxon>Viridiplantae</taxon>
        <taxon>Streptophyta</taxon>
        <taxon>Embryophyta</taxon>
        <taxon>Tracheophyta</taxon>
        <taxon>Spermatophyta</taxon>
        <taxon>Magnoliopsida</taxon>
        <taxon>eudicotyledons</taxon>
        <taxon>Gunneridae</taxon>
        <taxon>Pentapetalae</taxon>
        <taxon>rosids</taxon>
        <taxon>fabids</taxon>
        <taxon>Celastrales</taxon>
        <taxon>Celastraceae</taxon>
        <taxon>Tripterygium</taxon>
    </lineage>
</organism>
<dbReference type="InterPro" id="IPR003121">
    <property type="entry name" value="SWIB_MDM2_domain"/>
</dbReference>
<protein>
    <submittedName>
        <fullName evidence="2">SWIB/MDM2 domain superfamily protein</fullName>
    </submittedName>
</protein>
<dbReference type="PROSITE" id="PS51925">
    <property type="entry name" value="SWIB_MDM2"/>
    <property type="match status" value="1"/>
</dbReference>
<accession>A0A7J7DHM9</accession>
<dbReference type="EMBL" id="JAAARO010000007">
    <property type="protein sequence ID" value="KAF5745566.1"/>
    <property type="molecule type" value="Genomic_DNA"/>
</dbReference>
<reference evidence="2 3" key="1">
    <citation type="journal article" date="2020" name="Nat. Commun.">
        <title>Genome of Tripterygium wilfordii and identification of cytochrome P450 involved in triptolide biosynthesis.</title>
        <authorList>
            <person name="Tu L."/>
            <person name="Su P."/>
            <person name="Zhang Z."/>
            <person name="Gao L."/>
            <person name="Wang J."/>
            <person name="Hu T."/>
            <person name="Zhou J."/>
            <person name="Zhang Y."/>
            <person name="Zhao Y."/>
            <person name="Liu Y."/>
            <person name="Song Y."/>
            <person name="Tong Y."/>
            <person name="Lu Y."/>
            <person name="Yang J."/>
            <person name="Xu C."/>
            <person name="Jia M."/>
            <person name="Peters R.J."/>
            <person name="Huang L."/>
            <person name="Gao W."/>
        </authorList>
    </citation>
    <scope>NUCLEOTIDE SEQUENCE [LARGE SCALE GENOMIC DNA]</scope>
    <source>
        <strain evidence="3">cv. XIE 37</strain>
        <tissue evidence="2">Leaf</tissue>
    </source>
</reference>
<dbReference type="Proteomes" id="UP000593562">
    <property type="component" value="Unassembled WGS sequence"/>
</dbReference>
<feature type="domain" description="DM2" evidence="1">
    <location>
        <begin position="60"/>
        <end position="138"/>
    </location>
</feature>
<dbReference type="PANTHER" id="PTHR13844">
    <property type="entry name" value="SWI/SNF-RELATED MATRIX-ASSOCIATED ACTIN-DEPENDENT REGULATOR OF CHROMATIN SUBFAMILY D"/>
    <property type="match status" value="1"/>
</dbReference>
<sequence>MALSSGILSTFMSAETAPLLKSSSSPALCLPRLRSNLRMVRTLTYATASKMATGERQPRGIMKPRRVSPEMQAVVGAPEISRTQALKRIWAHIKENNLQDPENKKIIVCDEKLKKIFGGKDRVGFLEIAGLISPHFLK</sequence>
<evidence type="ECO:0000313" key="3">
    <source>
        <dbReference type="Proteomes" id="UP000593562"/>
    </source>
</evidence>
<dbReference type="OrthoDB" id="10251073at2759"/>
<dbReference type="InParanoid" id="A0A7J7DHM9"/>
<dbReference type="SMART" id="SM00151">
    <property type="entry name" value="SWIB"/>
    <property type="match status" value="1"/>
</dbReference>
<name>A0A7J7DHM9_TRIWF</name>
<dbReference type="AlphaFoldDB" id="A0A7J7DHM9"/>
<dbReference type="Gene3D" id="1.10.245.10">
    <property type="entry name" value="SWIB/MDM2 domain"/>
    <property type="match status" value="1"/>
</dbReference>
<keyword evidence="3" id="KW-1185">Reference proteome</keyword>
<dbReference type="FunCoup" id="A0A7J7DHM9">
    <property type="interactions" value="766"/>
</dbReference>
<evidence type="ECO:0000313" key="2">
    <source>
        <dbReference type="EMBL" id="KAF5745566.1"/>
    </source>
</evidence>
<dbReference type="Pfam" id="PF02201">
    <property type="entry name" value="SWIB"/>
    <property type="match status" value="1"/>
</dbReference>
<dbReference type="InterPro" id="IPR019835">
    <property type="entry name" value="SWIB_domain"/>
</dbReference>
<proteinExistence type="predicted"/>
<comment type="caution">
    <text evidence="2">The sequence shown here is derived from an EMBL/GenBank/DDBJ whole genome shotgun (WGS) entry which is preliminary data.</text>
</comment>
<gene>
    <name evidence="2" type="ORF">HS088_TW07G01158</name>
</gene>
<dbReference type="SUPFAM" id="SSF47592">
    <property type="entry name" value="SWIB/MDM2 domain"/>
    <property type="match status" value="1"/>
</dbReference>